<keyword evidence="1" id="KW-0812">Transmembrane</keyword>
<proteinExistence type="predicted"/>
<evidence type="ECO:0000313" key="3">
    <source>
        <dbReference type="Proteomes" id="UP000319852"/>
    </source>
</evidence>
<dbReference type="Proteomes" id="UP000319852">
    <property type="component" value="Chromosome"/>
</dbReference>
<keyword evidence="3" id="KW-1185">Reference proteome</keyword>
<accession>A0A517MPS3</accession>
<keyword evidence="1" id="KW-0472">Membrane</keyword>
<gene>
    <name evidence="2" type="ORF">HG15A2_00450</name>
</gene>
<feature type="transmembrane region" description="Helical" evidence="1">
    <location>
        <begin position="28"/>
        <end position="47"/>
    </location>
</feature>
<dbReference type="EMBL" id="CP036263">
    <property type="protein sequence ID" value="QDS96787.1"/>
    <property type="molecule type" value="Genomic_DNA"/>
</dbReference>
<evidence type="ECO:0000256" key="1">
    <source>
        <dbReference type="SAM" id="Phobius"/>
    </source>
</evidence>
<keyword evidence="1" id="KW-1133">Transmembrane helix</keyword>
<organism evidence="2 3">
    <name type="scientific">Adhaeretor mobilis</name>
    <dbReference type="NCBI Taxonomy" id="1930276"/>
    <lineage>
        <taxon>Bacteria</taxon>
        <taxon>Pseudomonadati</taxon>
        <taxon>Planctomycetota</taxon>
        <taxon>Planctomycetia</taxon>
        <taxon>Pirellulales</taxon>
        <taxon>Lacipirellulaceae</taxon>
        <taxon>Adhaeretor</taxon>
    </lineage>
</organism>
<dbReference type="RefSeq" id="WP_218932210.1">
    <property type="nucleotide sequence ID" value="NZ_CP036263.1"/>
</dbReference>
<name>A0A517MPS3_9BACT</name>
<dbReference type="AlphaFoldDB" id="A0A517MPS3"/>
<sequence>MSSKTKVASGDAQAGTLVRPQPRSKVQLVISGTLVLAWLTLLAWVAYG</sequence>
<protein>
    <submittedName>
        <fullName evidence="2">Uncharacterized protein</fullName>
    </submittedName>
</protein>
<dbReference type="KEGG" id="amob:HG15A2_00450"/>
<evidence type="ECO:0000313" key="2">
    <source>
        <dbReference type="EMBL" id="QDS96787.1"/>
    </source>
</evidence>
<reference evidence="2 3" key="1">
    <citation type="submission" date="2019-02" db="EMBL/GenBank/DDBJ databases">
        <title>Deep-cultivation of Planctomycetes and their phenomic and genomic characterization uncovers novel biology.</title>
        <authorList>
            <person name="Wiegand S."/>
            <person name="Jogler M."/>
            <person name="Boedeker C."/>
            <person name="Pinto D."/>
            <person name="Vollmers J."/>
            <person name="Rivas-Marin E."/>
            <person name="Kohn T."/>
            <person name="Peeters S.H."/>
            <person name="Heuer A."/>
            <person name="Rast P."/>
            <person name="Oberbeckmann S."/>
            <person name="Bunk B."/>
            <person name="Jeske O."/>
            <person name="Meyerdierks A."/>
            <person name="Storesund J.E."/>
            <person name="Kallscheuer N."/>
            <person name="Luecker S."/>
            <person name="Lage O.M."/>
            <person name="Pohl T."/>
            <person name="Merkel B.J."/>
            <person name="Hornburger P."/>
            <person name="Mueller R.-W."/>
            <person name="Bruemmer F."/>
            <person name="Labrenz M."/>
            <person name="Spormann A.M."/>
            <person name="Op den Camp H."/>
            <person name="Overmann J."/>
            <person name="Amann R."/>
            <person name="Jetten M.S.M."/>
            <person name="Mascher T."/>
            <person name="Medema M.H."/>
            <person name="Devos D.P."/>
            <person name="Kaster A.-K."/>
            <person name="Ovreas L."/>
            <person name="Rohde M."/>
            <person name="Galperin M.Y."/>
            <person name="Jogler C."/>
        </authorList>
    </citation>
    <scope>NUCLEOTIDE SEQUENCE [LARGE SCALE GENOMIC DNA]</scope>
    <source>
        <strain evidence="2 3">HG15A2</strain>
    </source>
</reference>